<reference evidence="2" key="1">
    <citation type="submission" date="2016-10" db="EMBL/GenBank/DDBJ databases">
        <authorList>
            <person name="Varghese N."/>
            <person name="Submissions S."/>
        </authorList>
    </citation>
    <scope>NUCLEOTIDE SEQUENCE [LARGE SCALE GENOMIC DNA]</scope>
    <source>
        <strain evidence="2">DSM 13490</strain>
    </source>
</reference>
<proteinExistence type="predicted"/>
<dbReference type="NCBIfam" id="TIGR01908">
    <property type="entry name" value="cas_CXXC_CXXC"/>
    <property type="match status" value="1"/>
</dbReference>
<keyword evidence="2" id="KW-1185">Reference proteome</keyword>
<dbReference type="Proteomes" id="UP000199266">
    <property type="component" value="Unassembled WGS sequence"/>
</dbReference>
<gene>
    <name evidence="1" type="ORF">SAMN03080603_00858</name>
</gene>
<accession>A0A1H3F3T7</accession>
<dbReference type="AlphaFoldDB" id="A0A1H3F3T7"/>
<organism evidence="1 2">
    <name type="scientific">Acetomicrobium thermoterrenum DSM 13490</name>
    <dbReference type="NCBI Taxonomy" id="1120987"/>
    <lineage>
        <taxon>Bacteria</taxon>
        <taxon>Thermotogati</taxon>
        <taxon>Synergistota</taxon>
        <taxon>Synergistia</taxon>
        <taxon>Synergistales</taxon>
        <taxon>Acetomicrobiaceae</taxon>
        <taxon>Acetomicrobium</taxon>
    </lineage>
</organism>
<dbReference type="EMBL" id="FNPD01000004">
    <property type="protein sequence ID" value="SDX84859.1"/>
    <property type="molecule type" value="Genomic_DNA"/>
</dbReference>
<dbReference type="InterPro" id="IPR010180">
    <property type="entry name" value="CRISPR-assoc_prot_CXXC-CXXC"/>
</dbReference>
<name>A0A1H3F3T7_9BACT</name>
<sequence length="580" mass="66499">MPRMVNLHWTGHPFVDAGLAALAAAVQVNSLDDITADSLETAVKKLKQILLSDQALGIGVEGAFVRKALSQIFPNSELVNPANWKKGNTYEEKAKAVREKFSDELKKELDRAQQCLKNHNNSNGYDICNICGEKRPKSSFFIRRKDKMPLLEGIVNYYPAFSPGVRICGLCALATRFFPLSVMRTGVRNRLWFLHAQDLAISKRISEKYGWEHFNSAIAANKTLDFFSNWNTAGNEGTVLYVLYSLLKEMPDQLRHIYENSLPTTAYLFSNDNRGGYISALPIPHALMEFLALLQVKSHKEFNRFWKDLLEVSGIQGNDVKARIRYVESISKLLLNGESIIKACLDHEKPKLRGGWVGHRLYLKEVRELPESKLNVLECLGISIAKSDEFKKYVMELRTARDNELYGILLRYVKNGWLKHDEFYTLLAPNDYSIIKEIRDLLLAIIYDYHNCKEEGREFALSITTINITPDETLYHLQKIGKKLIVNLNNLKRWTGKLQIAKTGSAIRGIYLNCVRSGAMTFDDFVFLAPLGDRRQLWLLRDYLLAFLFEKVRELTEEEEEYSEYNENGIIFQNIGDEEV</sequence>
<evidence type="ECO:0000313" key="2">
    <source>
        <dbReference type="Proteomes" id="UP000199266"/>
    </source>
</evidence>
<evidence type="ECO:0000313" key="1">
    <source>
        <dbReference type="EMBL" id="SDX84859.1"/>
    </source>
</evidence>
<protein>
    <submittedName>
        <fullName evidence="1">CRISPR-associated protein, Cst1 family</fullName>
    </submittedName>
</protein>